<name>A0ABS1VC92_9PROT</name>
<evidence type="ECO:0000259" key="2">
    <source>
        <dbReference type="Pfam" id="PF01656"/>
    </source>
</evidence>
<reference evidence="3 4" key="1">
    <citation type="submission" date="2021-01" db="EMBL/GenBank/DDBJ databases">
        <title>Belnapia mucosa sp. nov. and Belnapia arida sp. nov., isolated from the Tabernas Desert (Almeria, Spain).</title>
        <authorList>
            <person name="Molina-Menor E."/>
            <person name="Vidal-Verdu A."/>
            <person name="Calonge A."/>
            <person name="Satari L."/>
            <person name="Pereto Magraner J."/>
            <person name="Porcar Miralles M."/>
        </authorList>
    </citation>
    <scope>NUCLEOTIDE SEQUENCE [LARGE SCALE GENOMIC DNA]</scope>
    <source>
        <strain evidence="3 4">T6</strain>
    </source>
</reference>
<comment type="caution">
    <text evidence="3">The sequence shown here is derived from an EMBL/GenBank/DDBJ whole genome shotgun (WGS) entry which is preliminary data.</text>
</comment>
<evidence type="ECO:0000313" key="3">
    <source>
        <dbReference type="EMBL" id="MBL6459295.1"/>
    </source>
</evidence>
<organism evidence="3 4">
    <name type="scientific">Belnapia mucosa</name>
    <dbReference type="NCBI Taxonomy" id="2804532"/>
    <lineage>
        <taxon>Bacteria</taxon>
        <taxon>Pseudomonadati</taxon>
        <taxon>Pseudomonadota</taxon>
        <taxon>Alphaproteobacteria</taxon>
        <taxon>Acetobacterales</taxon>
        <taxon>Roseomonadaceae</taxon>
        <taxon>Belnapia</taxon>
    </lineage>
</organism>
<dbReference type="InterPro" id="IPR027417">
    <property type="entry name" value="P-loop_NTPase"/>
</dbReference>
<evidence type="ECO:0000256" key="1">
    <source>
        <dbReference type="SAM" id="MobiDB-lite"/>
    </source>
</evidence>
<dbReference type="Pfam" id="PF01656">
    <property type="entry name" value="CbiA"/>
    <property type="match status" value="1"/>
</dbReference>
<feature type="domain" description="CobQ/CobB/MinD/ParA nucleotide binding" evidence="2">
    <location>
        <begin position="4"/>
        <end position="156"/>
    </location>
</feature>
<proteinExistence type="predicted"/>
<gene>
    <name evidence="3" type="ORF">JMJ55_28645</name>
</gene>
<dbReference type="InterPro" id="IPR050678">
    <property type="entry name" value="DNA_Partitioning_ATPase"/>
</dbReference>
<feature type="region of interest" description="Disordered" evidence="1">
    <location>
        <begin position="211"/>
        <end position="239"/>
    </location>
</feature>
<feature type="compositionally biased region" description="Basic residues" evidence="1">
    <location>
        <begin position="221"/>
        <end position="231"/>
    </location>
</feature>
<accession>A0ABS1VC92</accession>
<dbReference type="PIRSF" id="PIRSF009320">
    <property type="entry name" value="Nuc_binding_HP_1000"/>
    <property type="match status" value="1"/>
</dbReference>
<dbReference type="PANTHER" id="PTHR13696">
    <property type="entry name" value="P-LOOP CONTAINING NUCLEOSIDE TRIPHOSPHATE HYDROLASE"/>
    <property type="match status" value="1"/>
</dbReference>
<dbReference type="EMBL" id="JAEUXJ010000032">
    <property type="protein sequence ID" value="MBL6459295.1"/>
    <property type="molecule type" value="Genomic_DNA"/>
</dbReference>
<dbReference type="CDD" id="cd02042">
    <property type="entry name" value="ParAB_family"/>
    <property type="match status" value="1"/>
</dbReference>
<protein>
    <submittedName>
        <fullName evidence="3">ParA family protein</fullName>
    </submittedName>
</protein>
<evidence type="ECO:0000313" key="4">
    <source>
        <dbReference type="Proteomes" id="UP000606490"/>
    </source>
</evidence>
<dbReference type="Proteomes" id="UP000606490">
    <property type="component" value="Unassembled WGS sequence"/>
</dbReference>
<dbReference type="SUPFAM" id="SSF52540">
    <property type="entry name" value="P-loop containing nucleoside triphosphate hydrolases"/>
    <property type="match status" value="1"/>
</dbReference>
<dbReference type="RefSeq" id="WP_202829024.1">
    <property type="nucleotide sequence ID" value="NZ_JAEUXJ010000032.1"/>
</dbReference>
<dbReference type="Gene3D" id="3.40.50.300">
    <property type="entry name" value="P-loop containing nucleotide triphosphate hydrolases"/>
    <property type="match status" value="1"/>
</dbReference>
<dbReference type="InterPro" id="IPR002586">
    <property type="entry name" value="CobQ/CobB/MinD/ParA_Nub-bd_dom"/>
</dbReference>
<sequence>MLRIVISSPKGGCGKTNTARNLAAAAAHDGFTVSTADLDPQRTLTRWARRRPGDVPGIVHYQVDWMDAEALTANDGIEPSDVLFIDTPPSIEAHPVEMRRLITVADLILVPCRASFDDVESAVPYLKALRTSGAKPIVVINFSRPRLNVAAEKGMLLTAAELCPIELGERADYNRAGSKGYGLVDVTGHVGGDEIRTLWAFVKQRLGIERPPRQVEVKPKPQPKPKARSRKREAAHGAA</sequence>
<dbReference type="PANTHER" id="PTHR13696:SF96">
    <property type="entry name" value="COBQ_COBB_MIND_PARA NUCLEOTIDE BINDING DOMAIN-CONTAINING PROTEIN"/>
    <property type="match status" value="1"/>
</dbReference>
<keyword evidence="4" id="KW-1185">Reference proteome</keyword>